<comment type="caution">
    <text evidence="7">The sequence shown here is derived from an EMBL/GenBank/DDBJ whole genome shotgun (WGS) entry which is preliminary data.</text>
</comment>
<feature type="domain" description="Fungal lipase-type" evidence="6">
    <location>
        <begin position="159"/>
        <end position="299"/>
    </location>
</feature>
<dbReference type="Gene3D" id="3.40.50.1820">
    <property type="entry name" value="alpha/beta hydrolase"/>
    <property type="match status" value="1"/>
</dbReference>
<evidence type="ECO:0000313" key="8">
    <source>
        <dbReference type="Proteomes" id="UP001556367"/>
    </source>
</evidence>
<dbReference type="InterPro" id="IPR029058">
    <property type="entry name" value="AB_hydrolase_fold"/>
</dbReference>
<evidence type="ECO:0000259" key="6">
    <source>
        <dbReference type="Pfam" id="PF01764"/>
    </source>
</evidence>
<evidence type="ECO:0000256" key="5">
    <source>
        <dbReference type="SAM" id="SignalP"/>
    </source>
</evidence>
<dbReference type="CDD" id="cd00519">
    <property type="entry name" value="Lipase_3"/>
    <property type="match status" value="1"/>
</dbReference>
<dbReference type="InterPro" id="IPR002921">
    <property type="entry name" value="Fungal_lipase-type"/>
</dbReference>
<dbReference type="PANTHER" id="PTHR45856">
    <property type="entry name" value="ALPHA/BETA-HYDROLASES SUPERFAMILY PROTEIN"/>
    <property type="match status" value="1"/>
</dbReference>
<comment type="similarity">
    <text evidence="2">Belongs to the AB hydrolase superfamily. Lipase family. Class 3 subfamily.</text>
</comment>
<organism evidence="7 8">
    <name type="scientific">Hohenbuehelia grisea</name>
    <dbReference type="NCBI Taxonomy" id="104357"/>
    <lineage>
        <taxon>Eukaryota</taxon>
        <taxon>Fungi</taxon>
        <taxon>Dikarya</taxon>
        <taxon>Basidiomycota</taxon>
        <taxon>Agaricomycotina</taxon>
        <taxon>Agaricomycetes</taxon>
        <taxon>Agaricomycetidae</taxon>
        <taxon>Agaricales</taxon>
        <taxon>Pleurotineae</taxon>
        <taxon>Pleurotaceae</taxon>
        <taxon>Hohenbuehelia</taxon>
    </lineage>
</organism>
<sequence>MKFLVFVALAVSSSLALPRQNYRTTLGDEVELLPATQDNRELAQGSRKMTLGHEVEILPADPPRKHRQSLASKEIDLLPENAIASVTSLNDQQLDNYRSYALFAQAAYCGEALVKPWSCPGACKDNDLVDFKVEMTGGNGADTPFHFVGHWPKKRAVVVSYEGTNPQVWDSVYNDLVASKRKLAMKRFPGMPSGVEVHEGFADAHARTADEVLEATKKLLKSHGLTKVMVTGHSLGGAMAALGSLFLKMNLGAEVHVEAVTFGMPRVGNDAFARFFDKTINDFKRVNAGYDPVPHLPLKLMGFLHPKGEVHIFNEQNAVMCPGNDYEGDERCTAKTTIGSLVHINAKHHAGVYPGGVRISRGECGLHGAPALDVARDAAAFLLSHVADATINSIEENIADLKSLAKDGISSAKHFFEDRF</sequence>
<evidence type="ECO:0000313" key="7">
    <source>
        <dbReference type="EMBL" id="KAL0947771.1"/>
    </source>
</evidence>
<name>A0ABR3IX24_9AGAR</name>
<evidence type="ECO:0000256" key="2">
    <source>
        <dbReference type="ARBA" id="ARBA00043996"/>
    </source>
</evidence>
<evidence type="ECO:0000256" key="1">
    <source>
        <dbReference type="ARBA" id="ARBA00023157"/>
    </source>
</evidence>
<feature type="signal peptide" evidence="5">
    <location>
        <begin position="1"/>
        <end position="16"/>
    </location>
</feature>
<dbReference type="EMBL" id="JASNQZ010000015">
    <property type="protein sequence ID" value="KAL0947771.1"/>
    <property type="molecule type" value="Genomic_DNA"/>
</dbReference>
<dbReference type="Proteomes" id="UP001556367">
    <property type="component" value="Unassembled WGS sequence"/>
</dbReference>
<comment type="catalytic activity">
    <reaction evidence="4">
        <text>a monoacylglycerol + H2O = glycerol + a fatty acid + H(+)</text>
        <dbReference type="Rhea" id="RHEA:15245"/>
        <dbReference type="ChEBI" id="CHEBI:15377"/>
        <dbReference type="ChEBI" id="CHEBI:15378"/>
        <dbReference type="ChEBI" id="CHEBI:17408"/>
        <dbReference type="ChEBI" id="CHEBI:17754"/>
        <dbReference type="ChEBI" id="CHEBI:28868"/>
    </reaction>
</comment>
<comment type="catalytic activity">
    <reaction evidence="3">
        <text>a diacylglycerol + H2O = a monoacylglycerol + a fatty acid + H(+)</text>
        <dbReference type="Rhea" id="RHEA:32731"/>
        <dbReference type="ChEBI" id="CHEBI:15377"/>
        <dbReference type="ChEBI" id="CHEBI:15378"/>
        <dbReference type="ChEBI" id="CHEBI:17408"/>
        <dbReference type="ChEBI" id="CHEBI:18035"/>
        <dbReference type="ChEBI" id="CHEBI:28868"/>
    </reaction>
</comment>
<gene>
    <name evidence="7" type="ORF">HGRIS_013847</name>
</gene>
<dbReference type="InterPro" id="IPR051218">
    <property type="entry name" value="Sec_MonoDiacylglyc_Lipase"/>
</dbReference>
<proteinExistence type="inferred from homology"/>
<accession>A0ABR3IX24</accession>
<protein>
    <recommendedName>
        <fullName evidence="6">Fungal lipase-type domain-containing protein</fullName>
    </recommendedName>
</protein>
<evidence type="ECO:0000256" key="4">
    <source>
        <dbReference type="ARBA" id="ARBA00048461"/>
    </source>
</evidence>
<keyword evidence="1" id="KW-1015">Disulfide bond</keyword>
<dbReference type="SUPFAM" id="SSF53474">
    <property type="entry name" value="alpha/beta-Hydrolases"/>
    <property type="match status" value="1"/>
</dbReference>
<evidence type="ECO:0000256" key="3">
    <source>
        <dbReference type="ARBA" id="ARBA00047591"/>
    </source>
</evidence>
<keyword evidence="5" id="KW-0732">Signal</keyword>
<keyword evidence="8" id="KW-1185">Reference proteome</keyword>
<feature type="chain" id="PRO_5045557271" description="Fungal lipase-type domain-containing protein" evidence="5">
    <location>
        <begin position="17"/>
        <end position="420"/>
    </location>
</feature>
<reference evidence="8" key="1">
    <citation type="submission" date="2024-06" db="EMBL/GenBank/DDBJ databases">
        <title>Multi-omics analyses provide insights into the biosynthesis of the anticancer antibiotic pleurotin in Hohenbuehelia grisea.</title>
        <authorList>
            <person name="Weaver J.A."/>
            <person name="Alberti F."/>
        </authorList>
    </citation>
    <scope>NUCLEOTIDE SEQUENCE [LARGE SCALE GENOMIC DNA]</scope>
    <source>
        <strain evidence="8">T-177</strain>
    </source>
</reference>
<dbReference type="Pfam" id="PF01764">
    <property type="entry name" value="Lipase_3"/>
    <property type="match status" value="1"/>
</dbReference>
<dbReference type="PANTHER" id="PTHR45856:SF25">
    <property type="entry name" value="FUNGAL LIPASE-LIKE DOMAIN-CONTAINING PROTEIN"/>
    <property type="match status" value="1"/>
</dbReference>